<sequence>MKTYKYIYQLMAYRPFLYALNGLLWLLIHLLPLLPGIILQSFFDQLSGHSSTVISTTGLLALLAAIALSRIVIIYFGGLTDILHRFSISTIIRRNLFAHLLHKPSATTQAGEVIIHFREDAEQAESAVSWVLDVIGKFLFAIGAFVVLLNISVSMTLLVFIPLVVIVMIANKVSYKVEENRERSKEASTAVANTIGEFTSIAQSVNLANAEPYVIEKITALNEQRKQRMLKDRVLTQALDAIFSNTVSLGTGLILLLAASAIRNGTFTIGDLSLFIYYLAFITEFTDFFGMFLAHYRQTAVSFSRMEKLFQKGMEKELVEHHSLSELPAEQKREVEPLETLTLHNLSYVYPGTEKGFRNIELTIDRGSLTVITGVIGSGKSTLLKALAGVLPYEGEIRWNGRAVTDASAFFTPPASAYTPQIPTVFQQSLQENIQLGVYEEENTLDRSLHIAVLQDDVHRKGTQLSGGQKQRTAIARMFAREAELYLMDDIGSALDIETEQKMWERIAHEFLHKKTMIIASHSQECLRRADQIVVMKDGQIVDIIKQ</sequence>
<evidence type="ECO:0000259" key="8">
    <source>
        <dbReference type="PROSITE" id="PS50893"/>
    </source>
</evidence>
<evidence type="ECO:0000313" key="10">
    <source>
        <dbReference type="EMBL" id="EIT87245.1"/>
    </source>
</evidence>
<evidence type="ECO:0000256" key="2">
    <source>
        <dbReference type="ARBA" id="ARBA00022692"/>
    </source>
</evidence>
<dbReference type="Gene3D" id="3.40.50.300">
    <property type="entry name" value="P-loop containing nucleotide triphosphate hydrolases"/>
    <property type="match status" value="1"/>
</dbReference>
<dbReference type="GO" id="GO:0140359">
    <property type="term" value="F:ABC-type transporter activity"/>
    <property type="evidence" value="ECO:0007669"/>
    <property type="project" value="InterPro"/>
</dbReference>
<dbReference type="GO" id="GO:0005886">
    <property type="term" value="C:plasma membrane"/>
    <property type="evidence" value="ECO:0007669"/>
    <property type="project" value="UniProtKB-SubCell"/>
</dbReference>
<keyword evidence="2 7" id="KW-0812">Transmembrane</keyword>
<dbReference type="Gene3D" id="1.20.1560.10">
    <property type="entry name" value="ABC transporter type 1, transmembrane domain"/>
    <property type="match status" value="1"/>
</dbReference>
<dbReference type="PROSITE" id="PS50893">
    <property type="entry name" value="ABC_TRANSPORTER_2"/>
    <property type="match status" value="1"/>
</dbReference>
<keyword evidence="6 7" id="KW-0472">Membrane</keyword>
<dbReference type="CDD" id="cd03228">
    <property type="entry name" value="ABCC_MRP_Like"/>
    <property type="match status" value="1"/>
</dbReference>
<evidence type="ECO:0000259" key="9">
    <source>
        <dbReference type="PROSITE" id="PS50929"/>
    </source>
</evidence>
<dbReference type="Proteomes" id="UP000004080">
    <property type="component" value="Unassembled WGS sequence"/>
</dbReference>
<proteinExistence type="predicted"/>
<feature type="transmembrane region" description="Helical" evidence="7">
    <location>
        <begin position="16"/>
        <end position="39"/>
    </location>
</feature>
<feature type="domain" description="ABC transporter" evidence="8">
    <location>
        <begin position="341"/>
        <end position="544"/>
    </location>
</feature>
<dbReference type="GO" id="GO:0016887">
    <property type="term" value="F:ATP hydrolysis activity"/>
    <property type="evidence" value="ECO:0007669"/>
    <property type="project" value="InterPro"/>
</dbReference>
<dbReference type="EMBL" id="AKKV01000008">
    <property type="protein sequence ID" value="EIT87245.1"/>
    <property type="molecule type" value="Genomic_DNA"/>
</dbReference>
<evidence type="ECO:0000256" key="7">
    <source>
        <dbReference type="SAM" id="Phobius"/>
    </source>
</evidence>
<name>I8UK32_9BACL</name>
<dbReference type="Pfam" id="PF00664">
    <property type="entry name" value="ABC_membrane"/>
    <property type="match status" value="1"/>
</dbReference>
<dbReference type="OrthoDB" id="9770415at2"/>
<evidence type="ECO:0000256" key="1">
    <source>
        <dbReference type="ARBA" id="ARBA00004651"/>
    </source>
</evidence>
<feature type="transmembrane region" description="Helical" evidence="7">
    <location>
        <begin position="155"/>
        <end position="175"/>
    </location>
</feature>
<dbReference type="Pfam" id="PF00005">
    <property type="entry name" value="ABC_tran"/>
    <property type="match status" value="1"/>
</dbReference>
<dbReference type="SMART" id="SM00382">
    <property type="entry name" value="AAA"/>
    <property type="match status" value="1"/>
</dbReference>
<keyword evidence="4 10" id="KW-0067">ATP-binding</keyword>
<dbReference type="PANTHER" id="PTHR24221:SF423">
    <property type="entry name" value="ABC TRANSPORTER"/>
    <property type="match status" value="1"/>
</dbReference>
<dbReference type="STRING" id="1196324.A374_01139"/>
<dbReference type="InterPro" id="IPR039421">
    <property type="entry name" value="Type_1_exporter"/>
</dbReference>
<feature type="domain" description="ABC transmembrane type-1" evidence="9">
    <location>
        <begin position="19"/>
        <end position="298"/>
    </location>
</feature>
<dbReference type="PANTHER" id="PTHR24221">
    <property type="entry name" value="ATP-BINDING CASSETTE SUB-FAMILY B"/>
    <property type="match status" value="1"/>
</dbReference>
<dbReference type="InterPro" id="IPR036640">
    <property type="entry name" value="ABC1_TM_sf"/>
</dbReference>
<accession>I8UK32</accession>
<evidence type="ECO:0000256" key="6">
    <source>
        <dbReference type="ARBA" id="ARBA00023136"/>
    </source>
</evidence>
<feature type="transmembrane region" description="Helical" evidence="7">
    <location>
        <begin position="59"/>
        <end position="83"/>
    </location>
</feature>
<dbReference type="InterPro" id="IPR011527">
    <property type="entry name" value="ABC1_TM_dom"/>
</dbReference>
<evidence type="ECO:0000256" key="5">
    <source>
        <dbReference type="ARBA" id="ARBA00022989"/>
    </source>
</evidence>
<dbReference type="RefSeq" id="WP_007200334.1">
    <property type="nucleotide sequence ID" value="NZ_AKKV01000008.1"/>
</dbReference>
<evidence type="ECO:0000256" key="3">
    <source>
        <dbReference type="ARBA" id="ARBA00022741"/>
    </source>
</evidence>
<keyword evidence="11" id="KW-1185">Reference proteome</keyword>
<keyword evidence="3" id="KW-0547">Nucleotide-binding</keyword>
<dbReference type="InterPro" id="IPR003439">
    <property type="entry name" value="ABC_transporter-like_ATP-bd"/>
</dbReference>
<keyword evidence="5 7" id="KW-1133">Transmembrane helix</keyword>
<gene>
    <name evidence="10" type="ORF">A374_01139</name>
</gene>
<dbReference type="eggNOG" id="COG1132">
    <property type="taxonomic scope" value="Bacteria"/>
</dbReference>
<dbReference type="SUPFAM" id="SSF90123">
    <property type="entry name" value="ABC transporter transmembrane region"/>
    <property type="match status" value="1"/>
</dbReference>
<comment type="caution">
    <text evidence="10">The sequence shown here is derived from an EMBL/GenBank/DDBJ whole genome shotgun (WGS) entry which is preliminary data.</text>
</comment>
<feature type="transmembrane region" description="Helical" evidence="7">
    <location>
        <begin position="234"/>
        <end position="262"/>
    </location>
</feature>
<protein>
    <submittedName>
        <fullName evidence="10">ABC transporter ATP-binding protein</fullName>
    </submittedName>
</protein>
<dbReference type="InterPro" id="IPR027417">
    <property type="entry name" value="P-loop_NTPase"/>
</dbReference>
<dbReference type="AlphaFoldDB" id="I8UK32"/>
<reference evidence="10 11" key="1">
    <citation type="journal article" date="2012" name="J. Bacteriol.">
        <title>Genome of Bacillus macauensis ZFHKF-1, a Long-Chain-Forming Bacterium.</title>
        <authorList>
            <person name="Cai L."/>
            <person name="Zhang T."/>
        </authorList>
    </citation>
    <scope>NUCLEOTIDE SEQUENCE [LARGE SCALE GENOMIC DNA]</scope>
    <source>
        <strain evidence="10 11">ZFHKF-1</strain>
    </source>
</reference>
<dbReference type="SUPFAM" id="SSF52540">
    <property type="entry name" value="P-loop containing nucleoside triphosphate hydrolases"/>
    <property type="match status" value="1"/>
</dbReference>
<evidence type="ECO:0000313" key="11">
    <source>
        <dbReference type="Proteomes" id="UP000004080"/>
    </source>
</evidence>
<dbReference type="PROSITE" id="PS50929">
    <property type="entry name" value="ABC_TM1F"/>
    <property type="match status" value="1"/>
</dbReference>
<dbReference type="CDD" id="cd07346">
    <property type="entry name" value="ABC_6TM_exporters"/>
    <property type="match status" value="1"/>
</dbReference>
<organism evidence="10 11">
    <name type="scientific">Fictibacillus macauensis ZFHKF-1</name>
    <dbReference type="NCBI Taxonomy" id="1196324"/>
    <lineage>
        <taxon>Bacteria</taxon>
        <taxon>Bacillati</taxon>
        <taxon>Bacillota</taxon>
        <taxon>Bacilli</taxon>
        <taxon>Bacillales</taxon>
        <taxon>Fictibacillaceae</taxon>
        <taxon>Fictibacillus</taxon>
    </lineage>
</organism>
<dbReference type="GO" id="GO:0005524">
    <property type="term" value="F:ATP binding"/>
    <property type="evidence" value="ECO:0007669"/>
    <property type="project" value="UniProtKB-KW"/>
</dbReference>
<feature type="transmembrane region" description="Helical" evidence="7">
    <location>
        <begin position="274"/>
        <end position="296"/>
    </location>
</feature>
<dbReference type="PATRIC" id="fig|1196324.3.peg.226"/>
<comment type="subcellular location">
    <subcellularLocation>
        <location evidence="1">Cell membrane</location>
        <topology evidence="1">Multi-pass membrane protein</topology>
    </subcellularLocation>
</comment>
<evidence type="ECO:0000256" key="4">
    <source>
        <dbReference type="ARBA" id="ARBA00022840"/>
    </source>
</evidence>
<feature type="transmembrane region" description="Helical" evidence="7">
    <location>
        <begin position="127"/>
        <end position="149"/>
    </location>
</feature>
<dbReference type="InterPro" id="IPR003593">
    <property type="entry name" value="AAA+_ATPase"/>
</dbReference>